<sequence length="47" mass="5230">MPDIASILLIYKYVNDSSGQLVFSTQTIPSDGHELTWLQSIVHSVQP</sequence>
<proteinExistence type="predicted"/>
<name>A0A8S3DCA7_9BILA</name>
<dbReference type="EMBL" id="CAJOBJ010204724">
    <property type="protein sequence ID" value="CAF4993488.1"/>
    <property type="molecule type" value="Genomic_DNA"/>
</dbReference>
<reference evidence="1" key="1">
    <citation type="submission" date="2021-02" db="EMBL/GenBank/DDBJ databases">
        <authorList>
            <person name="Nowell W R."/>
        </authorList>
    </citation>
    <scope>NUCLEOTIDE SEQUENCE</scope>
</reference>
<dbReference type="Proteomes" id="UP000681720">
    <property type="component" value="Unassembled WGS sequence"/>
</dbReference>
<gene>
    <name evidence="1" type="ORF">GIL414_LOCUS56778</name>
</gene>
<dbReference type="AlphaFoldDB" id="A0A8S3DCA7"/>
<organism evidence="1 2">
    <name type="scientific">Rotaria magnacalcarata</name>
    <dbReference type="NCBI Taxonomy" id="392030"/>
    <lineage>
        <taxon>Eukaryota</taxon>
        <taxon>Metazoa</taxon>
        <taxon>Spiralia</taxon>
        <taxon>Gnathifera</taxon>
        <taxon>Rotifera</taxon>
        <taxon>Eurotatoria</taxon>
        <taxon>Bdelloidea</taxon>
        <taxon>Philodinida</taxon>
        <taxon>Philodinidae</taxon>
        <taxon>Rotaria</taxon>
    </lineage>
</organism>
<accession>A0A8S3DCA7</accession>
<evidence type="ECO:0000313" key="2">
    <source>
        <dbReference type="Proteomes" id="UP000681720"/>
    </source>
</evidence>
<protein>
    <submittedName>
        <fullName evidence="1">Uncharacterized protein</fullName>
    </submittedName>
</protein>
<evidence type="ECO:0000313" key="1">
    <source>
        <dbReference type="EMBL" id="CAF4993488.1"/>
    </source>
</evidence>
<comment type="caution">
    <text evidence="1">The sequence shown here is derived from an EMBL/GenBank/DDBJ whole genome shotgun (WGS) entry which is preliminary data.</text>
</comment>
<feature type="non-terminal residue" evidence="1">
    <location>
        <position position="47"/>
    </location>
</feature>